<accession>A0ABS7U6T9</accession>
<feature type="transmembrane region" description="Helical" evidence="1">
    <location>
        <begin position="60"/>
        <end position="80"/>
    </location>
</feature>
<feature type="transmembrane region" description="Helical" evidence="1">
    <location>
        <begin position="87"/>
        <end position="105"/>
    </location>
</feature>
<keyword evidence="1" id="KW-1133">Transmembrane helix</keyword>
<dbReference type="RefSeq" id="WP_224197720.1">
    <property type="nucleotide sequence ID" value="NZ_JAIRAU010000059.1"/>
</dbReference>
<gene>
    <name evidence="2" type="ORF">K7C98_42690</name>
</gene>
<comment type="caution">
    <text evidence="2">The sequence shown here is derived from an EMBL/GenBank/DDBJ whole genome shotgun (WGS) entry which is preliminary data.</text>
</comment>
<sequence>MSPGREDIAGRWQREAVRGAAAPFGLACAALPVLDLCEQHSVVEQIAAGLQAGALPAVPAAGWLWLGYFAAVAAAAASLLTRRASRARWRLLVACAGLHGCYALATGLRAAVLVSLGLFAWSFVALRAADALERG</sequence>
<protein>
    <recommendedName>
        <fullName evidence="4">Integral membrane protein</fullName>
    </recommendedName>
</protein>
<proteinExistence type="predicted"/>
<reference evidence="2" key="1">
    <citation type="submission" date="2021-08" db="EMBL/GenBank/DDBJ databases">
        <authorList>
            <person name="Stevens D.C."/>
        </authorList>
    </citation>
    <scope>NUCLEOTIDE SEQUENCE</scope>
    <source>
        <strain evidence="2">DSM 53165</strain>
    </source>
</reference>
<evidence type="ECO:0000313" key="2">
    <source>
        <dbReference type="EMBL" id="MBZ5715981.1"/>
    </source>
</evidence>
<keyword evidence="3" id="KW-1185">Reference proteome</keyword>
<evidence type="ECO:0008006" key="4">
    <source>
        <dbReference type="Google" id="ProtNLM"/>
    </source>
</evidence>
<keyword evidence="1" id="KW-0472">Membrane</keyword>
<organism evidence="2 3">
    <name type="scientific">Nannocystis pusilla</name>
    <dbReference type="NCBI Taxonomy" id="889268"/>
    <lineage>
        <taxon>Bacteria</taxon>
        <taxon>Pseudomonadati</taxon>
        <taxon>Myxococcota</taxon>
        <taxon>Polyangia</taxon>
        <taxon>Nannocystales</taxon>
        <taxon>Nannocystaceae</taxon>
        <taxon>Nannocystis</taxon>
    </lineage>
</organism>
<evidence type="ECO:0000313" key="3">
    <source>
        <dbReference type="Proteomes" id="UP001139031"/>
    </source>
</evidence>
<dbReference type="EMBL" id="JAIRAU010000059">
    <property type="protein sequence ID" value="MBZ5715981.1"/>
    <property type="molecule type" value="Genomic_DNA"/>
</dbReference>
<name>A0ABS7U6T9_9BACT</name>
<keyword evidence="1" id="KW-0812">Transmembrane</keyword>
<evidence type="ECO:0000256" key="1">
    <source>
        <dbReference type="SAM" id="Phobius"/>
    </source>
</evidence>
<dbReference type="Proteomes" id="UP001139031">
    <property type="component" value="Unassembled WGS sequence"/>
</dbReference>